<feature type="region of interest" description="Disordered" evidence="1">
    <location>
        <begin position="17"/>
        <end position="71"/>
    </location>
</feature>
<proteinExistence type="predicted"/>
<evidence type="ECO:0000313" key="2">
    <source>
        <dbReference type="EMBL" id="QDQ43370.1"/>
    </source>
</evidence>
<dbReference type="AlphaFoldDB" id="A0A516TQ51"/>
<accession>A0A516TQ51</accession>
<evidence type="ECO:0000313" key="3">
    <source>
        <dbReference type="Proteomes" id="UP000315925"/>
    </source>
</evidence>
<protein>
    <submittedName>
        <fullName evidence="2">Uncharacterized protein</fullName>
    </submittedName>
</protein>
<dbReference type="STRING" id="1202785.A946_06575"/>
<name>A0A516TQ51_9BACT</name>
<dbReference type="EMBL" id="CP037899">
    <property type="protein sequence ID" value="QDQ43370.1"/>
    <property type="molecule type" value="Genomic_DNA"/>
</dbReference>
<sequence length="71" mass="8213">MNLSKFFHDPMSLKPYESRKREENVEGEAISSMETAINIKQEREETTGGAKRDTRQKELSPEKRKREANGS</sequence>
<organism evidence="2 3">
    <name type="scientific">Methylacidiphilum kamchatkense Kam1</name>
    <dbReference type="NCBI Taxonomy" id="1202785"/>
    <lineage>
        <taxon>Bacteria</taxon>
        <taxon>Pseudomonadati</taxon>
        <taxon>Verrucomicrobiota</taxon>
        <taxon>Methylacidiphilae</taxon>
        <taxon>Methylacidiphilales</taxon>
        <taxon>Methylacidiphilaceae</taxon>
        <taxon>Methylacidiphilum (ex Ratnadevi et al. 2023)</taxon>
    </lineage>
</organism>
<evidence type="ECO:0000256" key="1">
    <source>
        <dbReference type="SAM" id="MobiDB-lite"/>
    </source>
</evidence>
<dbReference type="RefSeq" id="WP_143958435.1">
    <property type="nucleotide sequence ID" value="NZ_CP037899.1"/>
</dbReference>
<reference evidence="3" key="1">
    <citation type="submission" date="2019-03" db="EMBL/GenBank/DDBJ databases">
        <title>Complete genome of Methylacidiphilum kamchatkense Kam1.</title>
        <authorList>
            <person name="Kruse T."/>
            <person name="Murarilal Ratnadevi C."/>
            <person name="Erikstad H.-A."/>
            <person name="Birkeland N.-K."/>
        </authorList>
    </citation>
    <scope>NUCLEOTIDE SEQUENCE [LARGE SCALE GENOMIC DNA]</scope>
    <source>
        <strain evidence="3">kam1</strain>
    </source>
</reference>
<dbReference type="KEGG" id="mkc:kam1_2162"/>
<gene>
    <name evidence="2" type="ORF">kam1_2162</name>
</gene>
<dbReference type="Proteomes" id="UP000315925">
    <property type="component" value="Chromosome"/>
</dbReference>
<feature type="compositionally biased region" description="Basic and acidic residues" evidence="1">
    <location>
        <begin position="40"/>
        <end position="71"/>
    </location>
</feature>